<protein>
    <submittedName>
        <fullName evidence="1">Uncharacterized protein</fullName>
    </submittedName>
</protein>
<evidence type="ECO:0000313" key="2">
    <source>
        <dbReference type="Proteomes" id="UP000295292"/>
    </source>
</evidence>
<comment type="caution">
    <text evidence="1">The sequence shown here is derived from an EMBL/GenBank/DDBJ whole genome shotgun (WGS) entry which is preliminary data.</text>
</comment>
<name>A0A4R6WTP0_9SPHI</name>
<dbReference type="EMBL" id="SNYV01000011">
    <property type="protein sequence ID" value="TDQ80146.1"/>
    <property type="molecule type" value="Genomic_DNA"/>
</dbReference>
<gene>
    <name evidence="1" type="ORF">CLV99_1601</name>
</gene>
<dbReference type="OrthoDB" id="710757at2"/>
<accession>A0A4R6WTP0</accession>
<dbReference type="AlphaFoldDB" id="A0A4R6WTP0"/>
<dbReference type="Proteomes" id="UP000295292">
    <property type="component" value="Unassembled WGS sequence"/>
</dbReference>
<keyword evidence="2" id="KW-1185">Reference proteome</keyword>
<sequence length="151" mass="17451">MIHKIDYYINTSLDRLKWQDKVLVDSSGISKGQISKLKKGQVERLTAEVFYQIYTAFGDSCSKATKIVYPGLNLKQENYNPKERNAFGTFMEQFETSINSIEEISVKTGIDENRLKDLYFRKGSLEAYELVLIEKAIGKKEGELFEKLFEK</sequence>
<reference evidence="1 2" key="1">
    <citation type="submission" date="2019-03" db="EMBL/GenBank/DDBJ databases">
        <title>Genomic Encyclopedia of Archaeal and Bacterial Type Strains, Phase II (KMG-II): from individual species to whole genera.</title>
        <authorList>
            <person name="Goeker M."/>
        </authorList>
    </citation>
    <scope>NUCLEOTIDE SEQUENCE [LARGE SCALE GENOMIC DNA]</scope>
    <source>
        <strain evidence="1 2">DSM 28353</strain>
    </source>
</reference>
<evidence type="ECO:0000313" key="1">
    <source>
        <dbReference type="EMBL" id="TDQ80146.1"/>
    </source>
</evidence>
<proteinExistence type="predicted"/>
<organism evidence="1 2">
    <name type="scientific">Sphingobacterium yanglingense</name>
    <dbReference type="NCBI Taxonomy" id="1437280"/>
    <lineage>
        <taxon>Bacteria</taxon>
        <taxon>Pseudomonadati</taxon>
        <taxon>Bacteroidota</taxon>
        <taxon>Sphingobacteriia</taxon>
        <taxon>Sphingobacteriales</taxon>
        <taxon>Sphingobacteriaceae</taxon>
        <taxon>Sphingobacterium</taxon>
    </lineage>
</organism>
<dbReference type="RefSeq" id="WP_133583889.1">
    <property type="nucleotide sequence ID" value="NZ_SNYV01000011.1"/>
</dbReference>